<name>W6Y6X3_COCC2</name>
<proteinExistence type="predicted"/>
<dbReference type="Proteomes" id="UP000053841">
    <property type="component" value="Unassembled WGS sequence"/>
</dbReference>
<evidence type="ECO:0000313" key="1">
    <source>
        <dbReference type="EMBL" id="EUC33648.1"/>
    </source>
</evidence>
<keyword evidence="2" id="KW-1185">Reference proteome</keyword>
<sequence>MAINRHRSTDDDDSEMKSVALMSLHSTVPDFTSTWADCAASKRPVRCSCRHGQAVLSAPILSRDPLSILSATCRSFGGAAATKETEVPPILVLSTQMSNVVASLRCVVVV</sequence>
<reference evidence="1 2" key="1">
    <citation type="journal article" date="2013" name="PLoS Genet.">
        <title>Comparative genome structure, secondary metabolite, and effector coding capacity across Cochliobolus pathogens.</title>
        <authorList>
            <person name="Condon B.J."/>
            <person name="Leng Y."/>
            <person name="Wu D."/>
            <person name="Bushley K.E."/>
            <person name="Ohm R.A."/>
            <person name="Otillar R."/>
            <person name="Martin J."/>
            <person name="Schackwitz W."/>
            <person name="Grimwood J."/>
            <person name="MohdZainudin N."/>
            <person name="Xue C."/>
            <person name="Wang R."/>
            <person name="Manning V.A."/>
            <person name="Dhillon B."/>
            <person name="Tu Z.J."/>
            <person name="Steffenson B.J."/>
            <person name="Salamov A."/>
            <person name="Sun H."/>
            <person name="Lowry S."/>
            <person name="LaButti K."/>
            <person name="Han J."/>
            <person name="Copeland A."/>
            <person name="Lindquist E."/>
            <person name="Barry K."/>
            <person name="Schmutz J."/>
            <person name="Baker S.E."/>
            <person name="Ciuffetti L.M."/>
            <person name="Grigoriev I.V."/>
            <person name="Zhong S."/>
            <person name="Turgeon B.G."/>
        </authorList>
    </citation>
    <scope>NUCLEOTIDE SEQUENCE [LARGE SCALE GENOMIC DNA]</scope>
    <source>
        <strain evidence="1 2">26-R-13</strain>
    </source>
</reference>
<dbReference type="GeneID" id="19145937"/>
<protein>
    <submittedName>
        <fullName evidence="1">Uncharacterized protein</fullName>
    </submittedName>
</protein>
<gene>
    <name evidence="1" type="ORF">COCCADRAFT_26095</name>
</gene>
<dbReference type="HOGENOM" id="CLU_2454392_0_0_1"/>
<dbReference type="KEGG" id="bze:COCCADRAFT_26095"/>
<organism evidence="1 2">
    <name type="scientific">Cochliobolus carbonum (strain 26-R-13)</name>
    <name type="common">Maize leaf spot fungus</name>
    <name type="synonym">Bipolaris zeicola</name>
    <dbReference type="NCBI Taxonomy" id="930089"/>
    <lineage>
        <taxon>Eukaryota</taxon>
        <taxon>Fungi</taxon>
        <taxon>Dikarya</taxon>
        <taxon>Ascomycota</taxon>
        <taxon>Pezizomycotina</taxon>
        <taxon>Dothideomycetes</taxon>
        <taxon>Pleosporomycetidae</taxon>
        <taxon>Pleosporales</taxon>
        <taxon>Pleosporineae</taxon>
        <taxon>Pleosporaceae</taxon>
        <taxon>Bipolaris</taxon>
    </lineage>
</organism>
<dbReference type="OrthoDB" id="10593202at2759"/>
<accession>W6Y6X3</accession>
<dbReference type="EMBL" id="KI964606">
    <property type="protein sequence ID" value="EUC33648.1"/>
    <property type="molecule type" value="Genomic_DNA"/>
</dbReference>
<dbReference type="RefSeq" id="XP_007712051.1">
    <property type="nucleotide sequence ID" value="XM_007713861.1"/>
</dbReference>
<dbReference type="AlphaFoldDB" id="W6Y6X3"/>
<evidence type="ECO:0000313" key="2">
    <source>
        <dbReference type="Proteomes" id="UP000053841"/>
    </source>
</evidence>